<evidence type="ECO:0000313" key="3">
    <source>
        <dbReference type="Proteomes" id="UP000238176"/>
    </source>
</evidence>
<keyword evidence="1" id="KW-0812">Transmembrane</keyword>
<comment type="caution">
    <text evidence="2">The sequence shown here is derived from an EMBL/GenBank/DDBJ whole genome shotgun (WGS) entry which is preliminary data.</text>
</comment>
<keyword evidence="1" id="KW-0472">Membrane</keyword>
<accession>A0A2T0UFF2</accession>
<dbReference type="Proteomes" id="UP000238176">
    <property type="component" value="Unassembled WGS sequence"/>
</dbReference>
<dbReference type="EMBL" id="PVTJ01000009">
    <property type="protein sequence ID" value="PRY56547.1"/>
    <property type="molecule type" value="Genomic_DNA"/>
</dbReference>
<organism evidence="2 3">
    <name type="scientific">Glycomyces artemisiae</name>
    <dbReference type="NCBI Taxonomy" id="1076443"/>
    <lineage>
        <taxon>Bacteria</taxon>
        <taxon>Bacillati</taxon>
        <taxon>Actinomycetota</taxon>
        <taxon>Actinomycetes</taxon>
        <taxon>Glycomycetales</taxon>
        <taxon>Glycomycetaceae</taxon>
        <taxon>Glycomyces</taxon>
    </lineage>
</organism>
<evidence type="ECO:0000256" key="1">
    <source>
        <dbReference type="SAM" id="Phobius"/>
    </source>
</evidence>
<evidence type="ECO:0000313" key="2">
    <source>
        <dbReference type="EMBL" id="PRY56547.1"/>
    </source>
</evidence>
<feature type="transmembrane region" description="Helical" evidence="1">
    <location>
        <begin position="29"/>
        <end position="48"/>
    </location>
</feature>
<dbReference type="NCBIfam" id="NF046117">
    <property type="entry name" value="SCO4848_fam"/>
    <property type="match status" value="1"/>
</dbReference>
<dbReference type="AlphaFoldDB" id="A0A2T0UFF2"/>
<feature type="transmembrane region" description="Helical" evidence="1">
    <location>
        <begin position="68"/>
        <end position="96"/>
    </location>
</feature>
<keyword evidence="1" id="KW-1133">Transmembrane helix</keyword>
<protein>
    <submittedName>
        <fullName evidence="2">Uncharacterized protein</fullName>
    </submittedName>
</protein>
<gene>
    <name evidence="2" type="ORF">B0I28_109196</name>
</gene>
<dbReference type="Pfam" id="PF26606">
    <property type="entry name" value="SCO4848"/>
    <property type="match status" value="1"/>
</dbReference>
<reference evidence="2 3" key="1">
    <citation type="submission" date="2018-03" db="EMBL/GenBank/DDBJ databases">
        <title>Genomic Encyclopedia of Type Strains, Phase III (KMG-III): the genomes of soil and plant-associated and newly described type strains.</title>
        <authorList>
            <person name="Whitman W."/>
        </authorList>
    </citation>
    <scope>NUCLEOTIDE SEQUENCE [LARGE SCALE GENOMIC DNA]</scope>
    <source>
        <strain evidence="2 3">CGMCC 4.7067</strain>
    </source>
</reference>
<keyword evidence="3" id="KW-1185">Reference proteome</keyword>
<proteinExistence type="predicted"/>
<dbReference type="InterPro" id="IPR058061">
    <property type="entry name" value="SCO4848-like"/>
</dbReference>
<name>A0A2T0UFF2_9ACTN</name>
<sequence length="104" mass="10915">MTGDQRGAPGMSGPLRGADTGRMKLSRGVSVFLLAFGVWSLIVWSTFVKNLFKDVSGLAFDAAGDPTGYFWVHLALAVTSFGLGVAIGVIGLRGLLASRRAGRD</sequence>